<organism evidence="1 2">
    <name type="scientific">Aspergillus tanneri</name>
    <dbReference type="NCBI Taxonomy" id="1220188"/>
    <lineage>
        <taxon>Eukaryota</taxon>
        <taxon>Fungi</taxon>
        <taxon>Dikarya</taxon>
        <taxon>Ascomycota</taxon>
        <taxon>Pezizomycotina</taxon>
        <taxon>Eurotiomycetes</taxon>
        <taxon>Eurotiomycetidae</taxon>
        <taxon>Eurotiales</taxon>
        <taxon>Aspergillaceae</taxon>
        <taxon>Aspergillus</taxon>
        <taxon>Aspergillus subgen. Circumdati</taxon>
    </lineage>
</organism>
<gene>
    <name evidence="1" type="ORF">EYZ11_007498</name>
</gene>
<proteinExistence type="predicted"/>
<reference evidence="1 2" key="1">
    <citation type="submission" date="2019-03" db="EMBL/GenBank/DDBJ databases">
        <title>The genome sequence of a newly discovered highly antifungal drug resistant Aspergillus species, Aspergillus tanneri NIH 1004.</title>
        <authorList>
            <person name="Mounaud S."/>
            <person name="Singh I."/>
            <person name="Joardar V."/>
            <person name="Pakala S."/>
            <person name="Pakala S."/>
            <person name="Venepally P."/>
            <person name="Hoover J."/>
            <person name="Nierman W."/>
            <person name="Chung J."/>
            <person name="Losada L."/>
        </authorList>
    </citation>
    <scope>NUCLEOTIDE SEQUENCE [LARGE SCALE GENOMIC DNA]</scope>
    <source>
        <strain evidence="1 2">NIH1004</strain>
    </source>
</reference>
<accession>A0A4S3JCT4</accession>
<dbReference type="STRING" id="1220188.A0A4S3JCT4"/>
<dbReference type="AlphaFoldDB" id="A0A4S3JCT4"/>
<protein>
    <submittedName>
        <fullName evidence="1">Uncharacterized protein</fullName>
    </submittedName>
</protein>
<dbReference type="Proteomes" id="UP000308092">
    <property type="component" value="Unassembled WGS sequence"/>
</dbReference>
<evidence type="ECO:0000313" key="1">
    <source>
        <dbReference type="EMBL" id="THC93016.1"/>
    </source>
</evidence>
<name>A0A4S3JCT4_9EURO</name>
<sequence>MASNDFATISALLQRKFGTSTRTLSPSIARFDGEAACGPTWGDFHACCPHGSTCPGANTPYVNSVCCPSKSNCTELILDPPVCADRSWTLYDHEGYFCCHKDMRGFFVTDMSYQYGHTDPDNGLCIIDILIDLEDHGTNNNSWRR</sequence>
<dbReference type="EMBL" id="SOSA01000292">
    <property type="protein sequence ID" value="THC93016.1"/>
    <property type="molecule type" value="Genomic_DNA"/>
</dbReference>
<dbReference type="VEuPathDB" id="FungiDB:EYZ11_007498"/>
<keyword evidence="2" id="KW-1185">Reference proteome</keyword>
<comment type="caution">
    <text evidence="1">The sequence shown here is derived from an EMBL/GenBank/DDBJ whole genome shotgun (WGS) entry which is preliminary data.</text>
</comment>
<evidence type="ECO:0000313" key="2">
    <source>
        <dbReference type="Proteomes" id="UP000308092"/>
    </source>
</evidence>